<keyword evidence="1" id="KW-0732">Signal</keyword>
<dbReference type="InterPro" id="IPR012669">
    <property type="entry name" value="Pectate_lyase"/>
</dbReference>
<gene>
    <name evidence="3" type="ORF">DFQ01_10923</name>
</gene>
<keyword evidence="4" id="KW-1185">Reference proteome</keyword>
<evidence type="ECO:0000259" key="2">
    <source>
        <dbReference type="PROSITE" id="PS50853"/>
    </source>
</evidence>
<reference evidence="3 4" key="1">
    <citation type="submission" date="2018-05" db="EMBL/GenBank/DDBJ databases">
        <title>Genomic Encyclopedia of Type Strains, Phase III (KMG-III): the genomes of soil and plant-associated and newly described type strains.</title>
        <authorList>
            <person name="Whitman W."/>
        </authorList>
    </citation>
    <scope>NUCLEOTIDE SEQUENCE [LARGE SCALE GENOMIC DNA]</scope>
    <source>
        <strain evidence="3 4">CECT 5696</strain>
    </source>
</reference>
<evidence type="ECO:0000256" key="1">
    <source>
        <dbReference type="SAM" id="SignalP"/>
    </source>
</evidence>
<organism evidence="3 4">
    <name type="scientific">Paenibacillus cellulosilyticus</name>
    <dbReference type="NCBI Taxonomy" id="375489"/>
    <lineage>
        <taxon>Bacteria</taxon>
        <taxon>Bacillati</taxon>
        <taxon>Bacillota</taxon>
        <taxon>Bacilli</taxon>
        <taxon>Bacillales</taxon>
        <taxon>Paenibacillaceae</taxon>
        <taxon>Paenibacillus</taxon>
    </lineage>
</organism>
<dbReference type="Pfam" id="PF09492">
    <property type="entry name" value="Pec_lyase"/>
    <property type="match status" value="1"/>
</dbReference>
<comment type="caution">
    <text evidence="3">The sequence shown here is derived from an EMBL/GenBank/DDBJ whole genome shotgun (WGS) entry which is preliminary data.</text>
</comment>
<feature type="chain" id="PRO_5038334012" evidence="1">
    <location>
        <begin position="31"/>
        <end position="621"/>
    </location>
</feature>
<dbReference type="NCBIfam" id="TIGR02474">
    <property type="entry name" value="pec_lyase"/>
    <property type="match status" value="1"/>
</dbReference>
<dbReference type="RefSeq" id="WP_246862867.1">
    <property type="nucleotide sequence ID" value="NZ_CP054613.1"/>
</dbReference>
<dbReference type="Proteomes" id="UP000246635">
    <property type="component" value="Unassembled WGS sequence"/>
</dbReference>
<dbReference type="CDD" id="cd00063">
    <property type="entry name" value="FN3"/>
    <property type="match status" value="1"/>
</dbReference>
<evidence type="ECO:0000313" key="3">
    <source>
        <dbReference type="EMBL" id="PWW02398.1"/>
    </source>
</evidence>
<evidence type="ECO:0000313" key="4">
    <source>
        <dbReference type="Proteomes" id="UP000246635"/>
    </source>
</evidence>
<dbReference type="SUPFAM" id="SSF81853">
    <property type="entry name" value="Family 10 polysaccharide lyase"/>
    <property type="match status" value="1"/>
</dbReference>
<dbReference type="GO" id="GO:0016829">
    <property type="term" value="F:lyase activity"/>
    <property type="evidence" value="ECO:0007669"/>
    <property type="project" value="UniProtKB-KW"/>
</dbReference>
<dbReference type="Gene3D" id="1.50.10.20">
    <property type="match status" value="1"/>
</dbReference>
<dbReference type="Pfam" id="PF00041">
    <property type="entry name" value="fn3"/>
    <property type="match status" value="1"/>
</dbReference>
<feature type="domain" description="Fibronectin type-III" evidence="2">
    <location>
        <begin position="355"/>
        <end position="445"/>
    </location>
</feature>
<sequence>MSKRMSKGKKKLASMALCVSMLMSVFSVTAAFPQSAFAATLDWSTILAHSDSWFSGTDGLALADQIVANQNSDGGWKKDYATTSGDWALSTIDNKTTTSEITVLAKTYKQTGTAKYLTSLQKGIDRLISGQYSNGGWPQIFGSPSDSYHTHITYNDDAIVHVLTLLTSVANKSGDYTFIDSTRAANASTAVTKGIQCIINTQITNSDGTKTAWGQQHDKTTLLPATGRAYELPSVASSESAGIVSYLKTISSPSNDVKNAINNAIGFFTKVKITGTKVTKVYDSSGTLTDVVVSSDSSASPIWTRFYELNTNKPVFFDRDGSTHYAMSELSQERRIGYAWYGTWPSSLVTAGYVTPAVPTGLAAAAGNAKVTLSWTATPGASSYTVKRGTAVGSYTTVASGLTTTSYADTGLTNGTKYYYVVTAANAAGTSGNSSEVNATPTASSTTLFSDNFEDGNTTGWTSTRGTWALTTSAISGTYSLNQTDTVNEGRISAGTSTWGNYSVSADINVSNYNSARVMLCGRFTDANNYYAVSLYNGVTLEIRKKVSGTSTTLVSKSLTVATGTNHNVKLEMSGSTLNAYVDGTLQLTTTDSTFTTGVIGLITQGSAAKFDNFVVTSNGA</sequence>
<dbReference type="PROSITE" id="PS50853">
    <property type="entry name" value="FN3"/>
    <property type="match status" value="1"/>
</dbReference>
<dbReference type="InterPro" id="IPR003961">
    <property type="entry name" value="FN3_dom"/>
</dbReference>
<dbReference type="EMBL" id="QGTQ01000009">
    <property type="protein sequence ID" value="PWW02398.1"/>
    <property type="molecule type" value="Genomic_DNA"/>
</dbReference>
<dbReference type="AlphaFoldDB" id="A0A2V2YSW3"/>
<dbReference type="InterPro" id="IPR013320">
    <property type="entry name" value="ConA-like_dom_sf"/>
</dbReference>
<proteinExistence type="predicted"/>
<dbReference type="SMART" id="SM00060">
    <property type="entry name" value="FN3"/>
    <property type="match status" value="1"/>
</dbReference>
<dbReference type="InterPro" id="IPR013783">
    <property type="entry name" value="Ig-like_fold"/>
</dbReference>
<accession>A0A2V2YSW3</accession>
<name>A0A2V2YSW3_9BACL</name>
<protein>
    <submittedName>
        <fullName evidence="3">PelA/Pel-15E family pectate lyase</fullName>
    </submittedName>
</protein>
<keyword evidence="3" id="KW-0456">Lyase</keyword>
<feature type="signal peptide" evidence="1">
    <location>
        <begin position="1"/>
        <end position="30"/>
    </location>
</feature>
<dbReference type="SUPFAM" id="SSF49265">
    <property type="entry name" value="Fibronectin type III"/>
    <property type="match status" value="1"/>
</dbReference>
<dbReference type="InterPro" id="IPR036116">
    <property type="entry name" value="FN3_sf"/>
</dbReference>
<dbReference type="Gene3D" id="2.60.40.10">
    <property type="entry name" value="Immunoglobulins"/>
    <property type="match status" value="1"/>
</dbReference>
<dbReference type="SUPFAM" id="SSF49899">
    <property type="entry name" value="Concanavalin A-like lectins/glucanases"/>
    <property type="match status" value="1"/>
</dbReference>
<dbReference type="Gene3D" id="2.60.120.560">
    <property type="entry name" value="Exo-inulinase, domain 1"/>
    <property type="match status" value="1"/>
</dbReference>